<feature type="region of interest" description="Disordered" evidence="1">
    <location>
        <begin position="1"/>
        <end position="32"/>
    </location>
</feature>
<organism evidence="2 3">
    <name type="scientific">Jaapia argillacea MUCL 33604</name>
    <dbReference type="NCBI Taxonomy" id="933084"/>
    <lineage>
        <taxon>Eukaryota</taxon>
        <taxon>Fungi</taxon>
        <taxon>Dikarya</taxon>
        <taxon>Basidiomycota</taxon>
        <taxon>Agaricomycotina</taxon>
        <taxon>Agaricomycetes</taxon>
        <taxon>Agaricomycetidae</taxon>
        <taxon>Jaapiales</taxon>
        <taxon>Jaapiaceae</taxon>
        <taxon>Jaapia</taxon>
    </lineage>
</organism>
<dbReference type="EMBL" id="KL197715">
    <property type="protein sequence ID" value="KDQ59806.1"/>
    <property type="molecule type" value="Genomic_DNA"/>
</dbReference>
<evidence type="ECO:0000256" key="1">
    <source>
        <dbReference type="SAM" id="MobiDB-lite"/>
    </source>
</evidence>
<accession>A0A067QB51</accession>
<dbReference type="Proteomes" id="UP000027265">
    <property type="component" value="Unassembled WGS sequence"/>
</dbReference>
<dbReference type="AlphaFoldDB" id="A0A067QB51"/>
<gene>
    <name evidence="2" type="ORF">JAAARDRAFT_126581</name>
</gene>
<dbReference type="HOGENOM" id="CLU_071087_0_0_1"/>
<name>A0A067QB51_9AGAM</name>
<evidence type="ECO:0000313" key="3">
    <source>
        <dbReference type="Proteomes" id="UP000027265"/>
    </source>
</evidence>
<dbReference type="OrthoDB" id="2574879at2759"/>
<keyword evidence="3" id="KW-1185">Reference proteome</keyword>
<sequence length="252" mass="27907">MEPDLPTTTPSPPVETVGTDHSSKPVRSHIRPPLSPAQERRLIDNLDERFLDITRAFKKRTLPSSILPTLQSYLTATHTLLSLILQIPPLTRTSISLRTTLLLRLTGDVMTCFAGYPPVVGSLAPLLQWMDELDRGWLAVIRGQGWNLEEHTGFDIPPLPNIPSPNAEINPNPTSPTSTMSQTERTRLRSLLITGTQTMEEWLSALDTDGEDYTLGLERLGLQQGFDDLFFRTLSEIGGFEGSEVEGMVGTC</sequence>
<evidence type="ECO:0000313" key="2">
    <source>
        <dbReference type="EMBL" id="KDQ59806.1"/>
    </source>
</evidence>
<dbReference type="InParanoid" id="A0A067QB51"/>
<protein>
    <submittedName>
        <fullName evidence="2">Uncharacterized protein</fullName>
    </submittedName>
</protein>
<reference evidence="3" key="1">
    <citation type="journal article" date="2014" name="Proc. Natl. Acad. Sci. U.S.A.">
        <title>Extensive sampling of basidiomycete genomes demonstrates inadequacy of the white-rot/brown-rot paradigm for wood decay fungi.</title>
        <authorList>
            <person name="Riley R."/>
            <person name="Salamov A.A."/>
            <person name="Brown D.W."/>
            <person name="Nagy L.G."/>
            <person name="Floudas D."/>
            <person name="Held B.W."/>
            <person name="Levasseur A."/>
            <person name="Lombard V."/>
            <person name="Morin E."/>
            <person name="Otillar R."/>
            <person name="Lindquist E.A."/>
            <person name="Sun H."/>
            <person name="LaButti K.M."/>
            <person name="Schmutz J."/>
            <person name="Jabbour D."/>
            <person name="Luo H."/>
            <person name="Baker S.E."/>
            <person name="Pisabarro A.G."/>
            <person name="Walton J.D."/>
            <person name="Blanchette R.A."/>
            <person name="Henrissat B."/>
            <person name="Martin F."/>
            <person name="Cullen D."/>
            <person name="Hibbett D.S."/>
            <person name="Grigoriev I.V."/>
        </authorList>
    </citation>
    <scope>NUCLEOTIDE SEQUENCE [LARGE SCALE GENOMIC DNA]</scope>
    <source>
        <strain evidence="3">MUCL 33604</strain>
    </source>
</reference>
<proteinExistence type="predicted"/>